<accession>A0ABS4RKS9</accession>
<dbReference type="PANTHER" id="PTHR31143:SF2">
    <property type="entry name" value="FR47-LIKE DOMAIN-CONTAINING PROTEIN-RELATED"/>
    <property type="match status" value="1"/>
</dbReference>
<gene>
    <name evidence="2" type="ORF">J2Z40_003552</name>
</gene>
<dbReference type="PROSITE" id="PS51186">
    <property type="entry name" value="GNAT"/>
    <property type="match status" value="1"/>
</dbReference>
<evidence type="ECO:0000313" key="3">
    <source>
        <dbReference type="Proteomes" id="UP001519293"/>
    </source>
</evidence>
<name>A0ABS4RKS9_9BACI</name>
<evidence type="ECO:0000313" key="2">
    <source>
        <dbReference type="EMBL" id="MBP2242970.1"/>
    </source>
</evidence>
<proteinExistence type="predicted"/>
<dbReference type="InterPro" id="IPR016181">
    <property type="entry name" value="Acyl_CoA_acyltransferase"/>
</dbReference>
<evidence type="ECO:0000259" key="1">
    <source>
        <dbReference type="PROSITE" id="PS51186"/>
    </source>
</evidence>
<reference evidence="2 3" key="1">
    <citation type="submission" date="2021-03" db="EMBL/GenBank/DDBJ databases">
        <title>Genomic Encyclopedia of Type Strains, Phase IV (KMG-IV): sequencing the most valuable type-strain genomes for metagenomic binning, comparative biology and taxonomic classification.</title>
        <authorList>
            <person name="Goeker M."/>
        </authorList>
    </citation>
    <scope>NUCLEOTIDE SEQUENCE [LARGE SCALE GENOMIC DNA]</scope>
    <source>
        <strain evidence="2 3">DSM 26675</strain>
    </source>
</reference>
<organism evidence="2 3">
    <name type="scientific">Cytobacillus eiseniae</name>
    <dbReference type="NCBI Taxonomy" id="762947"/>
    <lineage>
        <taxon>Bacteria</taxon>
        <taxon>Bacillati</taxon>
        <taxon>Bacillota</taxon>
        <taxon>Bacilli</taxon>
        <taxon>Bacillales</taxon>
        <taxon>Bacillaceae</taxon>
        <taxon>Cytobacillus</taxon>
    </lineage>
</organism>
<dbReference type="PANTHER" id="PTHR31143">
    <property type="match status" value="1"/>
</dbReference>
<dbReference type="EMBL" id="JAGIKZ010000030">
    <property type="protein sequence ID" value="MBP2242970.1"/>
    <property type="molecule type" value="Genomic_DNA"/>
</dbReference>
<dbReference type="RefSeq" id="WP_066392166.1">
    <property type="nucleotide sequence ID" value="NZ_JAGIKZ010000030.1"/>
</dbReference>
<dbReference type="Pfam" id="PF12746">
    <property type="entry name" value="GNAT_acetyltran"/>
    <property type="match status" value="1"/>
</dbReference>
<dbReference type="Proteomes" id="UP001519293">
    <property type="component" value="Unassembled WGS sequence"/>
</dbReference>
<dbReference type="InterPro" id="IPR027365">
    <property type="entry name" value="GNAT_acetyltra_YdfB-like"/>
</dbReference>
<dbReference type="InterPro" id="IPR000182">
    <property type="entry name" value="GNAT_dom"/>
</dbReference>
<comment type="caution">
    <text evidence="2">The sequence shown here is derived from an EMBL/GenBank/DDBJ whole genome shotgun (WGS) entry which is preliminary data.</text>
</comment>
<sequence length="258" mass="29841">MLKLNITEFDHVKRIVNNKNISCPTFVHSILDGYTEGTVYADARLPQSVLISTNAGLYFVAGETNHSDFNHFLFELYRQRKKENLRFTLFSSTEKWNDVINNQLKEKIKQLHRLSFTYNISKILDDKKVESSEYAIEKINAESIKKSLEFNQTYYKEYWGSISNFMEKGFGFCMLHHGKIISECTSIFSSKQFAEIDIVTHEAYRGQGLALTLAKIYIDHCLKNRLVPRWDCDVSNASSIKLAKIVGFIDPVEYSVFV</sequence>
<dbReference type="Gene3D" id="3.40.630.30">
    <property type="match status" value="1"/>
</dbReference>
<protein>
    <recommendedName>
        <fullName evidence="1">N-acetyltransferase domain-containing protein</fullName>
    </recommendedName>
</protein>
<feature type="domain" description="N-acetyltransferase" evidence="1">
    <location>
        <begin position="134"/>
        <end position="258"/>
    </location>
</feature>
<dbReference type="SUPFAM" id="SSF55729">
    <property type="entry name" value="Acyl-CoA N-acyltransferases (Nat)"/>
    <property type="match status" value="1"/>
</dbReference>
<keyword evidence="3" id="KW-1185">Reference proteome</keyword>